<gene>
    <name evidence="1" type="ORF">HKD39_02250</name>
</gene>
<proteinExistence type="predicted"/>
<reference evidence="1 2" key="1">
    <citation type="submission" date="2020-05" db="EMBL/GenBank/DDBJ databases">
        <title>Nakamurella sp. DB0629 isolated from air conditioner.</title>
        <authorList>
            <person name="Kim D.H."/>
            <person name="Kim D.-U."/>
        </authorList>
    </citation>
    <scope>NUCLEOTIDE SEQUENCE [LARGE SCALE GENOMIC DNA]</scope>
    <source>
        <strain evidence="1 2">DB0629</strain>
    </source>
</reference>
<dbReference type="RefSeq" id="WP_171198171.1">
    <property type="nucleotide sequence ID" value="NZ_JABEND010000001.1"/>
</dbReference>
<keyword evidence="2" id="KW-1185">Reference proteome</keyword>
<dbReference type="EMBL" id="JABEND010000001">
    <property type="protein sequence ID" value="NNG34558.1"/>
    <property type="molecule type" value="Genomic_DNA"/>
</dbReference>
<protein>
    <recommendedName>
        <fullName evidence="3">Metalloprotease</fullName>
    </recommendedName>
</protein>
<name>A0A849A627_9ACTN</name>
<evidence type="ECO:0000313" key="1">
    <source>
        <dbReference type="EMBL" id="NNG34558.1"/>
    </source>
</evidence>
<dbReference type="Proteomes" id="UP000562984">
    <property type="component" value="Unassembled WGS sequence"/>
</dbReference>
<dbReference type="InterPro" id="IPR007343">
    <property type="entry name" value="Uncharacterised_pept_Zn_put"/>
</dbReference>
<sequence length="357" mass="36037">MPDAVDPAATGKVGAVTAALEQFWAADLGAAWSPPRGDYLLVDTDNRPSTAQLMCAASADALRGNAFYCPGQDGIVIDASALLPVLRYSYGGGAVTASLAHEFGHLVQARVGPTAEQRRSDPKRYPNLLLEQQADCMAGAFLQAVGGGGTGLPQNQFAAGTAMQTLGPLLDFHDDAAALPAGDDRHGTALQRARAVSTGVTDGARSCRAMTVASARLDTPATPAPVGSADAAPRFAGDAELRSAAARSLAAFGSRPVGAGDAEPAGWQAAGRYGQFAKATVLALAAGAEQNRSSAGCFAGAWAADTIASAGPGQLGSQPGDPDEAIAAVQHWPGATMADLTGFVTGYDGGLTRCQQG</sequence>
<dbReference type="Pfam" id="PF04228">
    <property type="entry name" value="Zn_peptidase"/>
    <property type="match status" value="1"/>
</dbReference>
<evidence type="ECO:0008006" key="3">
    <source>
        <dbReference type="Google" id="ProtNLM"/>
    </source>
</evidence>
<evidence type="ECO:0000313" key="2">
    <source>
        <dbReference type="Proteomes" id="UP000562984"/>
    </source>
</evidence>
<accession>A0A849A627</accession>
<comment type="caution">
    <text evidence="1">The sequence shown here is derived from an EMBL/GenBank/DDBJ whole genome shotgun (WGS) entry which is preliminary data.</text>
</comment>
<dbReference type="AlphaFoldDB" id="A0A849A627"/>
<organism evidence="1 2">
    <name type="scientific">Nakamurella aerolata</name>
    <dbReference type="NCBI Taxonomy" id="1656892"/>
    <lineage>
        <taxon>Bacteria</taxon>
        <taxon>Bacillati</taxon>
        <taxon>Actinomycetota</taxon>
        <taxon>Actinomycetes</taxon>
        <taxon>Nakamurellales</taxon>
        <taxon>Nakamurellaceae</taxon>
        <taxon>Nakamurella</taxon>
    </lineage>
</organism>